<dbReference type="PATRIC" id="fig|378806.16.peg.9212"/>
<name>Q09DG7_STIAD</name>
<evidence type="ECO:0000256" key="1">
    <source>
        <dbReference type="SAM" id="MobiDB-lite"/>
    </source>
</evidence>
<feature type="compositionally biased region" description="Polar residues" evidence="1">
    <location>
        <begin position="699"/>
        <end position="714"/>
    </location>
</feature>
<evidence type="ECO:0000313" key="2">
    <source>
        <dbReference type="EMBL" id="EAU69829.1"/>
    </source>
</evidence>
<dbReference type="AlphaFoldDB" id="Q09DG7"/>
<accession>Q09DG7</accession>
<proteinExistence type="predicted"/>
<sequence length="714" mass="74594">MRRSSIPPHLDRKPSMAGTDYGQQLRQTLDSARQAIINQRQTSTTLRGQTAATLGHAEQTLSVDDENFKTAQADYDLADQIYKIAVQGGVLVQNADALAARAAEAAAAATAAMATAASSIKALADSLDTLSSQTAGVYAIAHNDDSPTSVSEVAEKALILTTITSNSAELLKISALDANVEAAQTTAAATSLSVTSLGTEVMAMVDRSKALLDTTGQQLDARRQTDTQAVQSEKAALQAYNAARMDNGALITSLDDINFIANGALEAHQGANAQFQEGTLAAHRKFLPISRARIAARGEAGAHRGPGPVENQPTLDFTYYLLNVLTLPPVVDAGCGDPSILKADVATRGCRFFAVPLGDLPLFNFDTAISLIAAAAAKDGNSLYNPSTHTWVPLTPSNLPDGSPEVSIFKKTLVHDTQGAALEIGQSYAVFAFREPMAGYGTAHASDLSLPTDPIKLVYKIPNAPADATVKVETAAGGGNDNPPPLFQATFTPVNGDTTKLTAEARSLIMRADVYRTVKDDMDVIANSVGSSNYISLIPGTAYTYRQGATDVYGDILLEDTHYVCLVLLVSGTGKPPEGFLVPSSVDNTPNVLLEPAPFLYKAKEDGSMEVTSFTLAEQGQERERDASPGLPGLGLKELPNPAPAAAPQDSDNPTPPADNPTPPADNPTPPADNPTPPADNPTPPADNPTPPADNPTPSAGNPPTNSDGGTQQS</sequence>
<dbReference type="EMBL" id="AAMD01000003">
    <property type="protein sequence ID" value="EAU69829.1"/>
    <property type="molecule type" value="Genomic_DNA"/>
</dbReference>
<organism evidence="2 3">
    <name type="scientific">Stigmatella aurantiaca (strain DW4/3-1)</name>
    <dbReference type="NCBI Taxonomy" id="378806"/>
    <lineage>
        <taxon>Bacteria</taxon>
        <taxon>Pseudomonadati</taxon>
        <taxon>Myxococcota</taxon>
        <taxon>Myxococcia</taxon>
        <taxon>Myxococcales</taxon>
        <taxon>Cystobacterineae</taxon>
        <taxon>Archangiaceae</taxon>
        <taxon>Stigmatella</taxon>
    </lineage>
</organism>
<reference evidence="2 3" key="1">
    <citation type="submission" date="2006-04" db="EMBL/GenBank/DDBJ databases">
        <authorList>
            <person name="Nierman W.C."/>
        </authorList>
    </citation>
    <scope>NUCLEOTIDE SEQUENCE [LARGE SCALE GENOMIC DNA]</scope>
    <source>
        <strain evidence="2 3">DW4/3-1</strain>
    </source>
</reference>
<dbReference type="Proteomes" id="UP000032702">
    <property type="component" value="Unassembled WGS sequence"/>
</dbReference>
<evidence type="ECO:0000313" key="3">
    <source>
        <dbReference type="Proteomes" id="UP000032702"/>
    </source>
</evidence>
<protein>
    <submittedName>
        <fullName evidence="2">Uncharacterized protein</fullName>
    </submittedName>
</protein>
<gene>
    <name evidence="2" type="ORF">STIAU_1517</name>
</gene>
<comment type="caution">
    <text evidence="2">The sequence shown here is derived from an EMBL/GenBank/DDBJ whole genome shotgun (WGS) entry which is preliminary data.</text>
</comment>
<feature type="region of interest" description="Disordered" evidence="1">
    <location>
        <begin position="616"/>
        <end position="714"/>
    </location>
</feature>
<feature type="compositionally biased region" description="Pro residues" evidence="1">
    <location>
        <begin position="654"/>
        <end position="695"/>
    </location>
</feature>
<feature type="compositionally biased region" description="Low complexity" evidence="1">
    <location>
        <begin position="629"/>
        <end position="640"/>
    </location>
</feature>